<organism evidence="1 2">
    <name type="scientific">Lactuca sativa</name>
    <name type="common">Garden lettuce</name>
    <dbReference type="NCBI Taxonomy" id="4236"/>
    <lineage>
        <taxon>Eukaryota</taxon>
        <taxon>Viridiplantae</taxon>
        <taxon>Streptophyta</taxon>
        <taxon>Embryophyta</taxon>
        <taxon>Tracheophyta</taxon>
        <taxon>Spermatophyta</taxon>
        <taxon>Magnoliopsida</taxon>
        <taxon>eudicotyledons</taxon>
        <taxon>Gunneridae</taxon>
        <taxon>Pentapetalae</taxon>
        <taxon>asterids</taxon>
        <taxon>campanulids</taxon>
        <taxon>Asterales</taxon>
        <taxon>Asteraceae</taxon>
        <taxon>Cichorioideae</taxon>
        <taxon>Cichorieae</taxon>
        <taxon>Lactucinae</taxon>
        <taxon>Lactuca</taxon>
    </lineage>
</organism>
<sequence length="131" mass="14619">MDDFLPDSIMLHIIIPLISSSCSTYLISSNTISPPLHPWLLYQTSEITILLLLKLKTANIHLGLNYLESIVVLDHILPPAKVTPSSASEKDKDVAFKTTEQWSHLDAIVLQWICGTISRDVVTTLYFSKAV</sequence>
<accession>A0A9R1V185</accession>
<evidence type="ECO:0000313" key="1">
    <source>
        <dbReference type="EMBL" id="KAJ0196752.1"/>
    </source>
</evidence>
<reference evidence="1 2" key="1">
    <citation type="journal article" date="2017" name="Nat. Commun.">
        <title>Genome assembly with in vitro proximity ligation data and whole-genome triplication in lettuce.</title>
        <authorList>
            <person name="Reyes-Chin-Wo S."/>
            <person name="Wang Z."/>
            <person name="Yang X."/>
            <person name="Kozik A."/>
            <person name="Arikit S."/>
            <person name="Song C."/>
            <person name="Xia L."/>
            <person name="Froenicke L."/>
            <person name="Lavelle D.O."/>
            <person name="Truco M.J."/>
            <person name="Xia R."/>
            <person name="Zhu S."/>
            <person name="Xu C."/>
            <person name="Xu H."/>
            <person name="Xu X."/>
            <person name="Cox K."/>
            <person name="Korf I."/>
            <person name="Meyers B.C."/>
            <person name="Michelmore R.W."/>
        </authorList>
    </citation>
    <scope>NUCLEOTIDE SEQUENCE [LARGE SCALE GENOMIC DNA]</scope>
    <source>
        <strain evidence="2">cv. Salinas</strain>
        <tissue evidence="1">Seedlings</tissue>
    </source>
</reference>
<dbReference type="AlphaFoldDB" id="A0A9R1V185"/>
<gene>
    <name evidence="1" type="ORF">LSAT_V11C700367700</name>
</gene>
<dbReference type="EMBL" id="NBSK02000007">
    <property type="protein sequence ID" value="KAJ0196752.1"/>
    <property type="molecule type" value="Genomic_DNA"/>
</dbReference>
<proteinExistence type="predicted"/>
<name>A0A9R1V185_LACSA</name>
<comment type="caution">
    <text evidence="1">The sequence shown here is derived from an EMBL/GenBank/DDBJ whole genome shotgun (WGS) entry which is preliminary data.</text>
</comment>
<keyword evidence="2" id="KW-1185">Reference proteome</keyword>
<protein>
    <submittedName>
        <fullName evidence="1">Uncharacterized protein</fullName>
    </submittedName>
</protein>
<dbReference type="Proteomes" id="UP000235145">
    <property type="component" value="Unassembled WGS sequence"/>
</dbReference>
<evidence type="ECO:0000313" key="2">
    <source>
        <dbReference type="Proteomes" id="UP000235145"/>
    </source>
</evidence>